<accession>A0ACC0VI17</accession>
<dbReference type="EMBL" id="CM047588">
    <property type="protein sequence ID" value="KAI9905771.1"/>
    <property type="molecule type" value="Genomic_DNA"/>
</dbReference>
<keyword evidence="2" id="KW-1185">Reference proteome</keyword>
<organism evidence="1 2">
    <name type="scientific">Peronosclerospora sorghi</name>
    <dbReference type="NCBI Taxonomy" id="230839"/>
    <lineage>
        <taxon>Eukaryota</taxon>
        <taxon>Sar</taxon>
        <taxon>Stramenopiles</taxon>
        <taxon>Oomycota</taxon>
        <taxon>Peronosporomycetes</taxon>
        <taxon>Peronosporales</taxon>
        <taxon>Peronosporaceae</taxon>
        <taxon>Peronosclerospora</taxon>
    </lineage>
</organism>
<name>A0ACC0VI17_9STRA</name>
<sequence>MAGNIRRILREKAPLLVFSSLCLGAASAVYYAHYQQIIEKKTMRQGVINDIKRDRLKQRAMMQQDAATSHERRLNNLENLGTPLWVHFIILEQHFVRPVLTKRLHLGRIDFCTRRRAGHAGSALVLLLVLPRRPRVPFSKKHFFHAGHDLVGQDVRGPRDLARIDTDHELERILEQVIHLKRTPRLERWVRHEALERLKKAFELVHVRELRERQRRRNVHDFQRCQCARYELDRGHGRVKAVGRLDHEIKRCKHELPTRSTSSWSLLLGREREAMEERDLGRQERQERGVLVRAREIQRHPRREPRREQRSRVAVEFHVQVDIRHVACKRGVPLARHEACVVEERLGIHERTREPMRKGQEKRETRRTGRRVVIALPRPSEDPADTLAPVVTHSLLAAIHARFVQRNP</sequence>
<reference evidence="1 2" key="1">
    <citation type="journal article" date="2022" name="bioRxiv">
        <title>The genome of the oomycete Peronosclerospora sorghi, a cosmopolitan pathogen of maize and sorghum, is inflated with dispersed pseudogenes.</title>
        <authorList>
            <person name="Fletcher K."/>
            <person name="Martin F."/>
            <person name="Isakeit T."/>
            <person name="Cavanaugh K."/>
            <person name="Magill C."/>
            <person name="Michelmore R."/>
        </authorList>
    </citation>
    <scope>NUCLEOTIDE SEQUENCE [LARGE SCALE GENOMIC DNA]</scope>
    <source>
        <strain evidence="1">P6</strain>
    </source>
</reference>
<evidence type="ECO:0000313" key="1">
    <source>
        <dbReference type="EMBL" id="KAI9905771.1"/>
    </source>
</evidence>
<protein>
    <submittedName>
        <fullName evidence="1">Uncharacterized protein</fullName>
    </submittedName>
</protein>
<evidence type="ECO:0000313" key="2">
    <source>
        <dbReference type="Proteomes" id="UP001163321"/>
    </source>
</evidence>
<dbReference type="Proteomes" id="UP001163321">
    <property type="component" value="Chromosome 9"/>
</dbReference>
<proteinExistence type="predicted"/>
<gene>
    <name evidence="1" type="ORF">PsorP6_014197</name>
</gene>
<comment type="caution">
    <text evidence="1">The sequence shown here is derived from an EMBL/GenBank/DDBJ whole genome shotgun (WGS) entry which is preliminary data.</text>
</comment>